<reference evidence="5" key="1">
    <citation type="journal article" date="2019" name="Int. J. Syst. Evol. Microbiol.">
        <title>The Global Catalogue of Microorganisms (GCM) 10K type strain sequencing project: providing services to taxonomists for standard genome sequencing and annotation.</title>
        <authorList>
            <consortium name="The Broad Institute Genomics Platform"/>
            <consortium name="The Broad Institute Genome Sequencing Center for Infectious Disease"/>
            <person name="Wu L."/>
            <person name="Ma J."/>
        </authorList>
    </citation>
    <scope>NUCLEOTIDE SEQUENCE [LARGE SCALE GENOMIC DNA]</scope>
    <source>
        <strain evidence="5">CCM 8907</strain>
    </source>
</reference>
<feature type="compositionally biased region" description="Polar residues" evidence="1">
    <location>
        <begin position="108"/>
        <end position="135"/>
    </location>
</feature>
<dbReference type="Proteomes" id="UP001596191">
    <property type="component" value="Unassembled WGS sequence"/>
</dbReference>
<feature type="non-terminal residue" evidence="4">
    <location>
        <position position="1708"/>
    </location>
</feature>
<evidence type="ECO:0000259" key="2">
    <source>
        <dbReference type="Pfam" id="PF17883"/>
    </source>
</evidence>
<organism evidence="4 5">
    <name type="scientific">Levilactobacillus tangyuanensis</name>
    <dbReference type="NCBI Taxonomy" id="2486021"/>
    <lineage>
        <taxon>Bacteria</taxon>
        <taxon>Bacillati</taxon>
        <taxon>Bacillota</taxon>
        <taxon>Bacilli</taxon>
        <taxon>Lactobacillales</taxon>
        <taxon>Lactobacillaceae</taxon>
        <taxon>Levilactobacillus</taxon>
    </lineage>
</organism>
<feature type="region of interest" description="Disordered" evidence="1">
    <location>
        <begin position="1630"/>
        <end position="1708"/>
    </location>
</feature>
<sequence length="1708" mass="177942">MRQKATNQTVKKNFILYKGHTGWKIKTRIFGTLLVSLSAVALAETIGTADVHAATAAPSTPAADSAPKPDAEKGNSTTLSTTKTTTPTAESADVSTEGATNTATNTTSDKQYQTLTPDQSMTVGQTDGSGVTLSGSQVQDHFTNTVQNYSLAPDQKAAEGDVDKNKTVQPADENGVWQLTSKNGHDFTAQSGFTMHNNAGPQTAHVSFENDIDFGHDFTLTGALGIGTKTSGGADGIGIVFAPGDPAYATTGKVGGNLGVGGLDNAFAFVYDDIHNDGSDDTKVVDPGSGAYFGWRSTDANGVIQKVTNSTDWKAASEFDLSQRATSPLIGFTMSYDSLYKVLTMTIQGQKFTRSLADIDTSKGYSISIAASTGGSSNDYSAKIDSFTYTPKTAKVSVNVKDSGDATVSTTTPVTANIGDTISVFSTKEAAERAVAADPTLDPSLVTVIPDSTTNNVYLVDGDNTTASNGTVGHITGEESNADAAYYSYKVTGDATQAFSVPVAQAFKANVTPVDSVTKKAIPGMDAIQVTTVAGKPVVIQVPGYTPVTVTLDAPAAGETVANDEVLINTGTTPSDKPDVANPVEHYYTATGETMDGTKVTASATVGTNQSVTDALNATPIGEDGKAITDGSTPAYTWSTVPNAAGTDSTDSTAPQDSKSILVPTKATLDEWLQKASDNQAKADDYQKQTQAIYDKFVGLTGITQDQKDAAKKLLDSVNDMYTNLSTSNATAEAALKAAEASTDPETIFENGQAGYNALANMDDTLTTFQTDLDNLTSTNDAAVKALATFVSWSQDYGKTVGIPDVTVGTDFGADSGATLTAAQKAGFDNPDFYYYVSATDSDTHVTPKDAGTYYFQLTDAGRNYLKSLTTNTNAGLYTPATLTINAVDANPTITNTSLQYGGVDGKLAGVTYNLGTVAGDDDSRLSLTQDDFEIDDVNGNQVAVKDLKVGGTYTIRYSDAAQTQLKADGNYNFNTFGTATLTVLPREVTIAAADTHKTYGDKTDPALSLDSDSAKAALVNGDDVSSLGADLTRATGEDAGTYAITGTATANKNYAVTVKDGTFTIDKKPITVKVNNINADYDGTAHQVDKAGFTIADGDQLASSDTAADLDVTVTSSAETDAGTYTISGSSTASNYAVTVQDGTLTIAQKAGTITTDAATVGYGDALPTFTVTNSDTGLKTSLDNTDFEIFDNKANAVATGQLQAGGDYTIRLTQAAQDSLTTDNPNYKLTFVANKLTVTQRAITVHVEDGGKDYGDVTDPALTFTIPAITATGEANGTLVDPDTQDNLGVTLTRKAGDDAGKYAITGTAANDGNYKVSIENAGTFTITPIAGTATVAGTSVVYGDNLTTDKVTVDKTGTTSELNASDFEIVDDDAGTVVTANQLKAGGKYSLRLTADAQAALSKANPNYTLSFVAGTLNVDKRPITVRINDVNGVDDGTGTVHEADGYGITKGELVNGDGIDALGVTLTPISETSAGTYTITGTADSANYDVTLNDGTMKILGTNTDAKGNKTITEKDAKGNVIRIDKQWADGSETTYTFNPNTGDRDVTEQNHGVQVGEAQPLTSDAKVTLTDGDNANTSTIVALDPDTNQPTFEHDTTVTDPNDKTTTTTTDDKGNVVKVVKTWPNDNSTTTYKYDPSTGDQTVTEEKDGQTTDPQSFDKGATQTTVKQGNTDTTVAATKPGDQPTFEHDTTTTDPNDSTTTTT</sequence>
<keyword evidence="5" id="KW-1185">Reference proteome</keyword>
<dbReference type="EMBL" id="JBHSSJ010000008">
    <property type="protein sequence ID" value="MFC6275324.1"/>
    <property type="molecule type" value="Genomic_DNA"/>
</dbReference>
<feature type="region of interest" description="Disordered" evidence="1">
    <location>
        <begin position="1590"/>
        <end position="1616"/>
    </location>
</feature>
<dbReference type="Pfam" id="PF18676">
    <property type="entry name" value="MBG_2"/>
    <property type="match status" value="3"/>
</dbReference>
<evidence type="ECO:0000256" key="1">
    <source>
        <dbReference type="SAM" id="MobiDB-lite"/>
    </source>
</evidence>
<protein>
    <submittedName>
        <fullName evidence="4">MBG domain-containing protein</fullName>
    </submittedName>
</protein>
<proteinExistence type="predicted"/>
<dbReference type="InterPro" id="IPR013320">
    <property type="entry name" value="ConA-like_dom_sf"/>
</dbReference>
<feature type="domain" description="MBG" evidence="2">
    <location>
        <begin position="1156"/>
        <end position="1239"/>
    </location>
</feature>
<feature type="compositionally biased region" description="Low complexity" evidence="1">
    <location>
        <begin position="57"/>
        <end position="66"/>
    </location>
</feature>
<feature type="region of interest" description="Disordered" evidence="1">
    <location>
        <begin position="57"/>
        <end position="135"/>
    </location>
</feature>
<dbReference type="Gene3D" id="3.10.430.110">
    <property type="match status" value="3"/>
</dbReference>
<dbReference type="Pfam" id="PF17883">
    <property type="entry name" value="MBG"/>
    <property type="match status" value="3"/>
</dbReference>
<feature type="compositionally biased region" description="Polar residues" evidence="1">
    <location>
        <begin position="1630"/>
        <end position="1647"/>
    </location>
</feature>
<dbReference type="InterPro" id="IPR041286">
    <property type="entry name" value="MBG_2"/>
</dbReference>
<feature type="domain" description="MBG" evidence="3">
    <location>
        <begin position="989"/>
        <end position="1065"/>
    </location>
</feature>
<dbReference type="Pfam" id="PF18483">
    <property type="entry name" value="Lectin_L-type_dom"/>
    <property type="match status" value="1"/>
</dbReference>
<feature type="compositionally biased region" description="Low complexity" evidence="1">
    <location>
        <begin position="77"/>
        <end position="88"/>
    </location>
</feature>
<evidence type="ECO:0000259" key="3">
    <source>
        <dbReference type="Pfam" id="PF18676"/>
    </source>
</evidence>
<gene>
    <name evidence="4" type="ORF">ACFQET_07330</name>
</gene>
<dbReference type="InterPro" id="IPR041277">
    <property type="entry name" value="MBG_Lactobacillales"/>
</dbReference>
<feature type="compositionally biased region" description="Basic and acidic residues" evidence="1">
    <location>
        <begin position="1597"/>
        <end position="1608"/>
    </location>
</feature>
<feature type="compositionally biased region" description="Polar residues" evidence="1">
    <location>
        <begin position="1656"/>
        <end position="1681"/>
    </location>
</feature>
<feature type="domain" description="MBG" evidence="2">
    <location>
        <begin position="893"/>
        <end position="984"/>
    </location>
</feature>
<evidence type="ECO:0000313" key="4">
    <source>
        <dbReference type="EMBL" id="MFC6275324.1"/>
    </source>
</evidence>
<accession>A0ABW1TPB9</accession>
<feature type="compositionally biased region" description="Low complexity" evidence="1">
    <location>
        <begin position="1697"/>
        <end position="1708"/>
    </location>
</feature>
<dbReference type="SUPFAM" id="SSF49899">
    <property type="entry name" value="Concanavalin A-like lectins/glucanases"/>
    <property type="match status" value="1"/>
</dbReference>
<dbReference type="Gene3D" id="2.60.120.200">
    <property type="match status" value="1"/>
</dbReference>
<feature type="domain" description="MBG" evidence="3">
    <location>
        <begin position="1245"/>
        <end position="1328"/>
    </location>
</feature>
<name>A0ABW1TPB9_9LACO</name>
<feature type="domain" description="MBG" evidence="2">
    <location>
        <begin position="1348"/>
        <end position="1421"/>
    </location>
</feature>
<evidence type="ECO:0000313" key="5">
    <source>
        <dbReference type="Proteomes" id="UP001596191"/>
    </source>
</evidence>
<feature type="domain" description="MBG" evidence="3">
    <location>
        <begin position="1094"/>
        <end position="1147"/>
    </location>
</feature>
<dbReference type="RefSeq" id="WP_382336249.1">
    <property type="nucleotide sequence ID" value="NZ_JBHSSJ010000008.1"/>
</dbReference>
<comment type="caution">
    <text evidence="4">The sequence shown here is derived from an EMBL/GenBank/DDBJ whole genome shotgun (WGS) entry which is preliminary data.</text>
</comment>